<sequence length="397" mass="42222">MSEGTLTQNALPDGEDGPPDLERRLHLRAFDYWRSLCGDRLLPAFSDLSPAGLAPFKAASLLLERQVDGTVLIRFIGSDIARIAGPDLVAGDVLGAGDVTGFSRALLAELQTMRGDIKAAEFEYVEVDLASRGVLLPLSAPGGAPTFTLIVAGKMPLDGDDLMDIPEEDAAASGHDAEDAIAPAEVRQTDDGDSENLHALMDTARAAAGTLAHPGLDAREQLYDTLAAALALHEMGEVDAAAYRTLLRDANLKRQARAPFTPALKLVFGKEYDKTRLTEYAAAIAYARRFDVASDGLAAFLREQPGGIKGCVKAEREAKRGESGSPAARRQAAARRHLRQMPARKLKNMDISGEFGLVLVRRKAGGGTEAVAAAEVADGTVDAVIRRIAGRQNDKTS</sequence>
<accession>A0A3M0CUP5</accession>
<protein>
    <submittedName>
        <fullName evidence="2">PAS domain-containing protein</fullName>
    </submittedName>
</protein>
<name>A0A3M0CUP5_9PROT</name>
<organism evidence="2 3">
    <name type="scientific">Eilatimonas milleporae</name>
    <dbReference type="NCBI Taxonomy" id="911205"/>
    <lineage>
        <taxon>Bacteria</taxon>
        <taxon>Pseudomonadati</taxon>
        <taxon>Pseudomonadota</taxon>
        <taxon>Alphaproteobacteria</taxon>
        <taxon>Kordiimonadales</taxon>
        <taxon>Kordiimonadaceae</taxon>
        <taxon>Eilatimonas</taxon>
    </lineage>
</organism>
<evidence type="ECO:0000313" key="3">
    <source>
        <dbReference type="Proteomes" id="UP000271227"/>
    </source>
</evidence>
<dbReference type="InParanoid" id="A0A3M0CUP5"/>
<dbReference type="RefSeq" id="WP_121936897.1">
    <property type="nucleotide sequence ID" value="NZ_REFR01000002.1"/>
</dbReference>
<dbReference type="EMBL" id="REFR01000002">
    <property type="protein sequence ID" value="RMB12685.1"/>
    <property type="molecule type" value="Genomic_DNA"/>
</dbReference>
<dbReference type="Pfam" id="PF07310">
    <property type="entry name" value="PAS_5"/>
    <property type="match status" value="1"/>
</dbReference>
<dbReference type="InterPro" id="IPR009922">
    <property type="entry name" value="DUF1457"/>
</dbReference>
<evidence type="ECO:0000256" key="1">
    <source>
        <dbReference type="SAM" id="MobiDB-lite"/>
    </source>
</evidence>
<feature type="region of interest" description="Disordered" evidence="1">
    <location>
        <begin position="316"/>
        <end position="339"/>
    </location>
</feature>
<gene>
    <name evidence="2" type="ORF">BXY39_0108</name>
</gene>
<proteinExistence type="predicted"/>
<reference evidence="2 3" key="1">
    <citation type="submission" date="2018-10" db="EMBL/GenBank/DDBJ databases">
        <title>Genomic Encyclopedia of Archaeal and Bacterial Type Strains, Phase II (KMG-II): from individual species to whole genera.</title>
        <authorList>
            <person name="Goeker M."/>
        </authorList>
    </citation>
    <scope>NUCLEOTIDE SEQUENCE [LARGE SCALE GENOMIC DNA]</scope>
    <source>
        <strain evidence="2 3">DSM 25217</strain>
    </source>
</reference>
<dbReference type="Proteomes" id="UP000271227">
    <property type="component" value="Unassembled WGS sequence"/>
</dbReference>
<evidence type="ECO:0000313" key="2">
    <source>
        <dbReference type="EMBL" id="RMB12685.1"/>
    </source>
</evidence>
<comment type="caution">
    <text evidence="2">The sequence shown here is derived from an EMBL/GenBank/DDBJ whole genome shotgun (WGS) entry which is preliminary data.</text>
</comment>
<dbReference type="OrthoDB" id="7441080at2"/>
<keyword evidence="3" id="KW-1185">Reference proteome</keyword>
<dbReference type="AlphaFoldDB" id="A0A3M0CUP5"/>